<dbReference type="PANTHER" id="PTHR12904">
    <property type="match status" value="1"/>
</dbReference>
<dbReference type="PANTHER" id="PTHR12904:SF31">
    <property type="entry name" value="LEUCINE-RICH REPEAT PROTEIN (LRRP)"/>
    <property type="match status" value="1"/>
</dbReference>
<evidence type="ECO:0000313" key="3">
    <source>
        <dbReference type="Proteomes" id="UP000000702"/>
    </source>
</evidence>
<dbReference type="VEuPathDB" id="TriTrypDB:TcIL3000_0_33840"/>
<dbReference type="InterPro" id="IPR051341">
    <property type="entry name" value="Zyg-11_UBL_adapter"/>
</dbReference>
<dbReference type="Proteomes" id="UP000000702">
    <property type="component" value="Unassembled WGS sequence"/>
</dbReference>
<dbReference type="Gene3D" id="3.80.10.10">
    <property type="entry name" value="Ribonuclease Inhibitor"/>
    <property type="match status" value="2"/>
</dbReference>
<organism evidence="2 3">
    <name type="scientific">Trypanosoma congolense (strain IL3000)</name>
    <dbReference type="NCBI Taxonomy" id="1068625"/>
    <lineage>
        <taxon>Eukaryota</taxon>
        <taxon>Discoba</taxon>
        <taxon>Euglenozoa</taxon>
        <taxon>Kinetoplastea</taxon>
        <taxon>Metakinetoplastina</taxon>
        <taxon>Trypanosomatida</taxon>
        <taxon>Trypanosomatidae</taxon>
        <taxon>Trypanosoma</taxon>
        <taxon>Nannomonas</taxon>
    </lineage>
</organism>
<dbReference type="InterPro" id="IPR032675">
    <property type="entry name" value="LRR_dom_sf"/>
</dbReference>
<gene>
    <name evidence="2" type="ORF">TCIL3000_0_33840</name>
</gene>
<evidence type="ECO:0000256" key="1">
    <source>
        <dbReference type="SAM" id="MobiDB-lite"/>
    </source>
</evidence>
<dbReference type="OMA" id="PRVANNE"/>
<dbReference type="AlphaFoldDB" id="F9W5Q9"/>
<proteinExistence type="predicted"/>
<accession>F9W5Q9</accession>
<reference evidence="3" key="1">
    <citation type="submission" date="2011-07" db="EMBL/GenBank/DDBJ databases">
        <title>Divergent evolution of antigenic variation in African trypanosomes.</title>
        <authorList>
            <person name="Jackson A.P."/>
            <person name="Berry A."/>
            <person name="Allison H.C."/>
            <person name="Burton P."/>
            <person name="Anderson J."/>
            <person name="Aslett M."/>
            <person name="Brown R."/>
            <person name="Corton N."/>
            <person name="Harris D."/>
            <person name="Hauser H."/>
            <person name="Gamble J."/>
            <person name="Gilderthorp R."/>
            <person name="McQuillan J."/>
            <person name="Quail M.A."/>
            <person name="Sanders M."/>
            <person name="Van Tonder A."/>
            <person name="Ginger M.L."/>
            <person name="Donelson J.E."/>
            <person name="Field M.C."/>
            <person name="Barry J.D."/>
            <person name="Berriman M."/>
            <person name="Hertz-Fowler C."/>
        </authorList>
    </citation>
    <scope>NUCLEOTIDE SEQUENCE [LARGE SCALE GENOMIC DNA]</scope>
    <source>
        <strain evidence="3">IL3000</strain>
    </source>
</reference>
<sequence length="854" mass="93439">MSISCLFGCESPLSVTYNDHSIRFIQAYDGEFWFNASDLAKATNMSGWEAAAAESCASDGDVSPGKQADACVMPLMCTTGETHRRTLRDLVDKSIQRLYGSASTADVYVDTEGIQSLIRHVHAADAKDHGDLVCQDLTLLAKCKLSDWNLLGIERSNMPTNMCKDSPTEHVTVTRAVLQSLQVTTAEVSKALNGLISRISSYEAEMKALRKDVACVKRCLGTCVDHSMRNARTLVRKLEKDARMNKEAPIAKGTADGSCHQVESDIDRRDGGTWDDSSQCVESVMGTRSLLDGGKVSVNLDSPEREPSSFAEVEKSECGQLSDLQCFFEHEKTSNISAFKLIPIEKPVSDTNGEASSSAFMLKAKRFTLGVGHTRLIGTYPSIAKIIFKECQGVCDLEPLVGLNLLKELDVDVNGEVRHFESLKRIPSLRILRMYYQNISNEEFSHLGRLENLEELTVYSAWDVTCLEALANMPRLRVLDLSLPTGGPTHRTGEKVDDHYHLVDTDYLYTDVSPLAQIATLEKLNLEGRGEILNGIGVLGTLPRLRVLNLSGTGASNESLQGISESKTLRVLNIRSCWNITNAMCITNIATLEELNIQIRSVGIPIPKSHTPFATLRVLHVHLPPLVGHLRPTDNSCDVASEPATISLTDIFPLDGATVLEELHLIGQGIIEVNIDVLPSLPKLRVLDLSGIDITTASLNAICAVRSLVKLGLTVRRSQGDLSILGKLTSLEELDIRSCCSSSSVVDVAISLPNLRALAISGATVTATSLRGLTKCSALTKLDLRFCRNVGRETPLPEMDALEEIYVEGCQSVIGVDAPPRFPKLRTIVAKCTYINPNTLREFRELGVKIRYTN</sequence>
<dbReference type="SUPFAM" id="SSF52058">
    <property type="entry name" value="L domain-like"/>
    <property type="match status" value="1"/>
</dbReference>
<evidence type="ECO:0000313" key="2">
    <source>
        <dbReference type="EMBL" id="CCD12512.1"/>
    </source>
</evidence>
<keyword evidence="3" id="KW-1185">Reference proteome</keyword>
<feature type="region of interest" description="Disordered" evidence="1">
    <location>
        <begin position="252"/>
        <end position="277"/>
    </location>
</feature>
<feature type="compositionally biased region" description="Basic and acidic residues" evidence="1">
    <location>
        <begin position="262"/>
        <end position="272"/>
    </location>
</feature>
<reference evidence="2 3" key="2">
    <citation type="journal article" date="2012" name="Proc. Natl. Acad. Sci. U.S.A.">
        <title>Antigenic diversity is generated by distinct evolutionary mechanisms in African trypanosome species.</title>
        <authorList>
            <person name="Jackson A.P."/>
            <person name="Berry A."/>
            <person name="Aslett M."/>
            <person name="Allison H.C."/>
            <person name="Burton P."/>
            <person name="Vavrova-Anderson J."/>
            <person name="Brown R."/>
            <person name="Browne H."/>
            <person name="Corton N."/>
            <person name="Hauser H."/>
            <person name="Gamble J."/>
            <person name="Gilderthorp R."/>
            <person name="Marcello L."/>
            <person name="McQuillan J."/>
            <person name="Otto T.D."/>
            <person name="Quail M.A."/>
            <person name="Sanders M.J."/>
            <person name="van Tonder A."/>
            <person name="Ginger M.L."/>
            <person name="Field M.C."/>
            <person name="Barry J.D."/>
            <person name="Hertz-Fowler C."/>
            <person name="Berriman M."/>
        </authorList>
    </citation>
    <scope>NUCLEOTIDE SEQUENCE [LARGE SCALE GENOMIC DNA]</scope>
    <source>
        <strain evidence="2 3">IL3000</strain>
    </source>
</reference>
<comment type="caution">
    <text evidence="2">The sequence shown here is derived from an EMBL/GenBank/DDBJ whole genome shotgun (WGS) entry which is preliminary data.</text>
</comment>
<dbReference type="EMBL" id="CAEQ01000752">
    <property type="protein sequence ID" value="CCD12512.1"/>
    <property type="molecule type" value="Genomic_DNA"/>
</dbReference>
<protein>
    <submittedName>
        <fullName evidence="2">WGS project CAEQ00000000 data, annotated contig 1360</fullName>
    </submittedName>
</protein>
<name>F9W5Q9_TRYCI</name>